<reference evidence="6 7" key="1">
    <citation type="submission" date="2018-01" db="EMBL/GenBank/DDBJ databases">
        <title>Genomic Encyclopedia of Type Strains, Phase III (KMG-III): the genomes of soil and plant-associated and newly described type strains.</title>
        <authorList>
            <person name="Whitman W."/>
        </authorList>
    </citation>
    <scope>NUCLEOTIDE SEQUENCE [LARGE SCALE GENOMIC DNA]</scope>
    <source>
        <strain evidence="6 7">HKI456</strain>
    </source>
</reference>
<dbReference type="InterPro" id="IPR002129">
    <property type="entry name" value="PyrdxlP-dep_de-COase"/>
</dbReference>
<dbReference type="Pfam" id="PF00282">
    <property type="entry name" value="Pyridoxal_deC"/>
    <property type="match status" value="1"/>
</dbReference>
<comment type="caution">
    <text evidence="6">The sequence shown here is derived from an EMBL/GenBank/DDBJ whole genome shotgun (WGS) entry which is preliminary data.</text>
</comment>
<keyword evidence="3 5" id="KW-0456">Lyase</keyword>
<name>A0A2P5K7K2_9BURK</name>
<accession>A0A2P5K7K2</accession>
<dbReference type="InterPro" id="IPR050477">
    <property type="entry name" value="GrpII_AminoAcid_Decarb"/>
</dbReference>
<evidence type="ECO:0000256" key="1">
    <source>
        <dbReference type="ARBA" id="ARBA00001933"/>
    </source>
</evidence>
<organism evidence="6 7">
    <name type="scientific">Mycetohabitans endofungorum</name>
    <dbReference type="NCBI Taxonomy" id="417203"/>
    <lineage>
        <taxon>Bacteria</taxon>
        <taxon>Pseudomonadati</taxon>
        <taxon>Pseudomonadota</taxon>
        <taxon>Betaproteobacteria</taxon>
        <taxon>Burkholderiales</taxon>
        <taxon>Burkholderiaceae</taxon>
        <taxon>Mycetohabitans</taxon>
    </lineage>
</organism>
<dbReference type="SUPFAM" id="SSF53383">
    <property type="entry name" value="PLP-dependent transferases"/>
    <property type="match status" value="1"/>
</dbReference>
<evidence type="ECO:0000313" key="7">
    <source>
        <dbReference type="Proteomes" id="UP000243096"/>
    </source>
</evidence>
<evidence type="ECO:0000256" key="4">
    <source>
        <dbReference type="PIRSR" id="PIRSR602129-50"/>
    </source>
</evidence>
<sequence length="598" mass="66755">MNNPTTPGIFHQLDEPDLITKWRHLWPHPDNQRVIRETLGALLDDYYHWHARWQPSSTAASPADDSLVHRSVILLRELSQRLQADSMPWPASGYLAHINTDVLLPAELAYFAAMLYNPNNVTPEASPVTTSLEYELSDDFCNLFGFDPEHGWAHLTSGGHAANYEGMWIARNLKCIPLAIAEMPELARLLEDNDLDRLCNLPPACIAQLLTQAAEQGQLDVLLAHARTLHLHPSLAGGRILVAHGRHYAWDKCADLLGLTLEPIEVDASMRIDVEHLRRRLFAHLQAAHPIVAVVATVGSTGEGSVDEIHRIVALRQECEQRFGASFFLHVDAASGGYYRSLLLSPTKGDDTSFASTISDQSAKLKPEVAEALRALNCVDAVTVDPHKCGYVPYPAGCLAMRERRFSWVIASQIKYFGQAQCGHMDFGPYTLEGTRPGAAAAAVWTAHRLLGLNWDGYGALLSGNLCTASRLHHALNALPPLSIDGYAHRFQSIYRPDLSIINFCVRPIERVESVEQRITLLSERIIGTPQQRHARTENMPWFSCNRMALQQIMPDDNNSTCETTVVRCCVMKPVTNEQFPEFWHNSLKKILERVKGK</sequence>
<dbReference type="GO" id="GO:0016830">
    <property type="term" value="F:carbon-carbon lyase activity"/>
    <property type="evidence" value="ECO:0007669"/>
    <property type="project" value="InterPro"/>
</dbReference>
<proteinExistence type="inferred from homology"/>
<dbReference type="InterPro" id="IPR015421">
    <property type="entry name" value="PyrdxlP-dep_Trfase_major"/>
</dbReference>
<evidence type="ECO:0000256" key="3">
    <source>
        <dbReference type="ARBA" id="ARBA00023239"/>
    </source>
</evidence>
<dbReference type="PANTHER" id="PTHR42735:SF4">
    <property type="entry name" value="PYRIDOXAL PHOSPHATE-DEPENDENT DECARBOXYLASE FAMILY PROTEIN"/>
    <property type="match status" value="1"/>
</dbReference>
<comment type="cofactor">
    <cofactor evidence="1 4 5">
        <name>pyridoxal 5'-phosphate</name>
        <dbReference type="ChEBI" id="CHEBI:597326"/>
    </cofactor>
</comment>
<dbReference type="Gene3D" id="3.40.640.10">
    <property type="entry name" value="Type I PLP-dependent aspartate aminotransferase-like (Major domain)"/>
    <property type="match status" value="1"/>
</dbReference>
<comment type="similarity">
    <text evidence="5">Belongs to the group II decarboxylase family.</text>
</comment>
<dbReference type="GO" id="GO:0019752">
    <property type="term" value="P:carboxylic acid metabolic process"/>
    <property type="evidence" value="ECO:0007669"/>
    <property type="project" value="InterPro"/>
</dbReference>
<evidence type="ECO:0000256" key="2">
    <source>
        <dbReference type="ARBA" id="ARBA00022898"/>
    </source>
</evidence>
<dbReference type="RefSeq" id="WP_104078246.1">
    <property type="nucleotide sequence ID" value="NZ_CP062179.1"/>
</dbReference>
<dbReference type="OrthoDB" id="9803665at2"/>
<keyword evidence="2 4" id="KW-0663">Pyridoxal phosphate</keyword>
<feature type="modified residue" description="N6-(pyridoxal phosphate)lysine" evidence="4">
    <location>
        <position position="388"/>
    </location>
</feature>
<evidence type="ECO:0000256" key="5">
    <source>
        <dbReference type="RuleBase" id="RU000382"/>
    </source>
</evidence>
<protein>
    <submittedName>
        <fullName evidence="6">Glutamate/tyrosine decarboxylase-like PLP-dependent enzyme</fullName>
    </submittedName>
</protein>
<dbReference type="InterPro" id="IPR015424">
    <property type="entry name" value="PyrdxlP-dep_Trfase"/>
</dbReference>
<dbReference type="AlphaFoldDB" id="A0A2P5K7K2"/>
<dbReference type="PANTHER" id="PTHR42735">
    <property type="match status" value="1"/>
</dbReference>
<gene>
    <name evidence="6" type="ORF">B0O95_11415</name>
</gene>
<evidence type="ECO:0000313" key="6">
    <source>
        <dbReference type="EMBL" id="PPB82048.1"/>
    </source>
</evidence>
<keyword evidence="7" id="KW-1185">Reference proteome</keyword>
<dbReference type="Proteomes" id="UP000243096">
    <property type="component" value="Unassembled WGS sequence"/>
</dbReference>
<dbReference type="GO" id="GO:0030170">
    <property type="term" value="F:pyridoxal phosphate binding"/>
    <property type="evidence" value="ECO:0007669"/>
    <property type="project" value="InterPro"/>
</dbReference>
<dbReference type="EMBL" id="PRDW01000014">
    <property type="protein sequence ID" value="PPB82048.1"/>
    <property type="molecule type" value="Genomic_DNA"/>
</dbReference>